<dbReference type="PANTHER" id="PTHR43289">
    <property type="entry name" value="MITOGEN-ACTIVATED PROTEIN KINASE KINASE KINASE 20-RELATED"/>
    <property type="match status" value="1"/>
</dbReference>
<keyword evidence="6" id="KW-0723">Serine/threonine-protein kinase</keyword>
<sequence length="445" mass="51337">MMKKADAKGGNGDIYYLGDGKTVKKVLRNTSTEDRRPRFIKEIDVLRKLEGEGFSNIVKVIDYDIINDNNPWYTMKRYRGDSNIIIDLTRGNACKAAKLLLPVAETLMRLSERDPPIFHRDLKPENLLVGGSDDDPRLLIADFGCAYFASEDDRLTPEFRAVGAANYRAPEYHHGRVEEVTEKGDIFSLGKILWFFINGIKDDIFPYTLWFPDLYNLSARFQGVAGIAKANLLIAAATHHDAAHRLLYIDFIAQLRSLAEMDIAEENDDDLNVRALMFDEQMRLNTERREKIVTDLLLLFMSDLSRAIGSLPQFSETTRMREVRGFEINNIVKGVVRQSSNQPVWNYEGQSLKIETIIRPYEEWYAVGPLIQPRTEEPFIVFKICAYNQKRHKNNYDIIYIIDKENGISQIVDNTQIFHDEKNLYSIFEKAVRFVTALPIRIDYE</sequence>
<dbReference type="GO" id="GO:0004674">
    <property type="term" value="F:protein serine/threonine kinase activity"/>
    <property type="evidence" value="ECO:0007669"/>
    <property type="project" value="UniProtKB-KW"/>
</dbReference>
<keyword evidence="2" id="KW-0547">Nucleotide-binding</keyword>
<dbReference type="EnsemblBacteria" id="ABC22987">
    <property type="protein sequence ID" value="ABC22987"/>
    <property type="gene ID" value="Rru_A2187"/>
</dbReference>
<dbReference type="SMART" id="SM00220">
    <property type="entry name" value="S_TKc"/>
    <property type="match status" value="1"/>
</dbReference>
<keyword evidence="3 6" id="KW-0418">Kinase</keyword>
<dbReference type="GO" id="GO:0005524">
    <property type="term" value="F:ATP binding"/>
    <property type="evidence" value="ECO:0007669"/>
    <property type="project" value="UniProtKB-KW"/>
</dbReference>
<dbReference type="AlphaFoldDB" id="Q2RSA8"/>
<keyword evidence="7" id="KW-1185">Reference proteome</keyword>
<dbReference type="STRING" id="269796.Rru_A2187"/>
<reference evidence="6 7" key="1">
    <citation type="journal article" date="2011" name="Stand. Genomic Sci.">
        <title>Complete genome sequence of Rhodospirillum rubrum type strain (S1).</title>
        <authorList>
            <person name="Munk A.C."/>
            <person name="Copeland A."/>
            <person name="Lucas S."/>
            <person name="Lapidus A."/>
            <person name="Del Rio T.G."/>
            <person name="Barry K."/>
            <person name="Detter J.C."/>
            <person name="Hammon N."/>
            <person name="Israni S."/>
            <person name="Pitluck S."/>
            <person name="Brettin T."/>
            <person name="Bruce D."/>
            <person name="Han C."/>
            <person name="Tapia R."/>
            <person name="Gilna P."/>
            <person name="Schmutz J."/>
            <person name="Larimer F."/>
            <person name="Land M."/>
            <person name="Kyrpides N.C."/>
            <person name="Mavromatis K."/>
            <person name="Richardson P."/>
            <person name="Rohde M."/>
            <person name="Goker M."/>
            <person name="Klenk H.P."/>
            <person name="Zhang Y."/>
            <person name="Roberts G.P."/>
            <person name="Reslewic S."/>
            <person name="Schwartz D.C."/>
        </authorList>
    </citation>
    <scope>NUCLEOTIDE SEQUENCE [LARGE SCALE GENOMIC DNA]</scope>
    <source>
        <strain evidence="7">ATCC 11170 / ATH 1.1.1 / DSM 467 / LMG 4362 / NCIMB 8255 / S1</strain>
    </source>
</reference>
<evidence type="ECO:0000256" key="3">
    <source>
        <dbReference type="ARBA" id="ARBA00022777"/>
    </source>
</evidence>
<dbReference type="PROSITE" id="PS50011">
    <property type="entry name" value="PROTEIN_KINASE_DOM"/>
    <property type="match status" value="1"/>
</dbReference>
<dbReference type="Pfam" id="PF00069">
    <property type="entry name" value="Pkinase"/>
    <property type="match status" value="1"/>
</dbReference>
<dbReference type="Gene3D" id="1.10.510.10">
    <property type="entry name" value="Transferase(Phosphotransferase) domain 1"/>
    <property type="match status" value="1"/>
</dbReference>
<dbReference type="InterPro" id="IPR000719">
    <property type="entry name" value="Prot_kinase_dom"/>
</dbReference>
<proteinExistence type="predicted"/>
<dbReference type="Proteomes" id="UP000001929">
    <property type="component" value="Chromosome"/>
</dbReference>
<evidence type="ECO:0000313" key="6">
    <source>
        <dbReference type="EMBL" id="ABC22987.1"/>
    </source>
</evidence>
<evidence type="ECO:0000256" key="2">
    <source>
        <dbReference type="ARBA" id="ARBA00022741"/>
    </source>
</evidence>
<keyword evidence="4" id="KW-0067">ATP-binding</keyword>
<dbReference type="eggNOG" id="COG0515">
    <property type="taxonomic scope" value="Bacteria"/>
</dbReference>
<keyword evidence="1" id="KW-0808">Transferase</keyword>
<dbReference type="PROSITE" id="PS00108">
    <property type="entry name" value="PROTEIN_KINASE_ST"/>
    <property type="match status" value="1"/>
</dbReference>
<dbReference type="EMBL" id="CP000230">
    <property type="protein sequence ID" value="ABC22987.1"/>
    <property type="molecule type" value="Genomic_DNA"/>
</dbReference>
<dbReference type="RefSeq" id="WP_011390036.1">
    <property type="nucleotide sequence ID" value="NC_007643.1"/>
</dbReference>
<feature type="domain" description="Protein kinase" evidence="5">
    <location>
        <begin position="1"/>
        <end position="298"/>
    </location>
</feature>
<name>Q2RSA8_RHORT</name>
<dbReference type="SUPFAM" id="SSF56112">
    <property type="entry name" value="Protein kinase-like (PK-like)"/>
    <property type="match status" value="1"/>
</dbReference>
<organism evidence="6 7">
    <name type="scientific">Rhodospirillum rubrum (strain ATCC 11170 / ATH 1.1.1 / DSM 467 / LMG 4362 / NCIMB 8255 / S1)</name>
    <dbReference type="NCBI Taxonomy" id="269796"/>
    <lineage>
        <taxon>Bacteria</taxon>
        <taxon>Pseudomonadati</taxon>
        <taxon>Pseudomonadota</taxon>
        <taxon>Alphaproteobacteria</taxon>
        <taxon>Rhodospirillales</taxon>
        <taxon>Rhodospirillaceae</taxon>
        <taxon>Rhodospirillum</taxon>
    </lineage>
</organism>
<evidence type="ECO:0000256" key="1">
    <source>
        <dbReference type="ARBA" id="ARBA00022679"/>
    </source>
</evidence>
<evidence type="ECO:0000313" key="7">
    <source>
        <dbReference type="Proteomes" id="UP000001929"/>
    </source>
</evidence>
<dbReference type="PhylomeDB" id="Q2RSA8"/>
<accession>Q2RSA8</accession>
<protein>
    <submittedName>
        <fullName evidence="6">Serine/threonine protein kinase</fullName>
    </submittedName>
</protein>
<gene>
    <name evidence="6" type="ordered locus">Rru_A2187</name>
</gene>
<evidence type="ECO:0000256" key="4">
    <source>
        <dbReference type="ARBA" id="ARBA00022840"/>
    </source>
</evidence>
<dbReference type="KEGG" id="rru:Rru_A2187"/>
<dbReference type="PANTHER" id="PTHR43289:SF33">
    <property type="entry name" value="SERINE_THREONINE KINASE 31"/>
    <property type="match status" value="1"/>
</dbReference>
<dbReference type="PATRIC" id="fig|269796.9.peg.2282"/>
<dbReference type="InterPro" id="IPR008271">
    <property type="entry name" value="Ser/Thr_kinase_AS"/>
</dbReference>
<dbReference type="HOGENOM" id="CLU_049877_0_0_5"/>
<evidence type="ECO:0000259" key="5">
    <source>
        <dbReference type="PROSITE" id="PS50011"/>
    </source>
</evidence>
<dbReference type="InterPro" id="IPR011009">
    <property type="entry name" value="Kinase-like_dom_sf"/>
</dbReference>